<feature type="signal peptide" evidence="7">
    <location>
        <begin position="1"/>
        <end position="19"/>
    </location>
</feature>
<dbReference type="Gene3D" id="2.40.128.130">
    <property type="entry name" value="Autotransporter beta-domain"/>
    <property type="match status" value="1"/>
</dbReference>
<protein>
    <submittedName>
        <fullName evidence="9">Autotransporter domain-containing protein</fullName>
    </submittedName>
</protein>
<evidence type="ECO:0000256" key="1">
    <source>
        <dbReference type="ARBA" id="ARBA00022670"/>
    </source>
</evidence>
<feature type="active site" description="Charge relay system" evidence="5">
    <location>
        <position position="125"/>
    </location>
</feature>
<feature type="active site" description="Charge relay system" evidence="5">
    <location>
        <position position="89"/>
    </location>
</feature>
<keyword evidence="4 5" id="KW-0720">Serine protease</keyword>
<dbReference type="SUPFAM" id="SSF103515">
    <property type="entry name" value="Autotransporter"/>
    <property type="match status" value="1"/>
</dbReference>
<dbReference type="Gene3D" id="3.40.50.200">
    <property type="entry name" value="Peptidase S8/S53 domain"/>
    <property type="match status" value="1"/>
</dbReference>
<name>A0ABQ6ZA27_9GAMM</name>
<dbReference type="EMBL" id="PDWN01000003">
    <property type="protein sequence ID" value="KAF1696515.1"/>
    <property type="molecule type" value="Genomic_DNA"/>
</dbReference>
<dbReference type="InterPro" id="IPR015500">
    <property type="entry name" value="Peptidase_S8_subtilisin-rel"/>
</dbReference>
<dbReference type="Proteomes" id="UP000788419">
    <property type="component" value="Unassembled WGS sequence"/>
</dbReference>
<evidence type="ECO:0000256" key="4">
    <source>
        <dbReference type="ARBA" id="ARBA00022825"/>
    </source>
</evidence>
<feature type="domain" description="Autotransporter" evidence="8">
    <location>
        <begin position="676"/>
        <end position="945"/>
    </location>
</feature>
<evidence type="ECO:0000256" key="2">
    <source>
        <dbReference type="ARBA" id="ARBA00022729"/>
    </source>
</evidence>
<dbReference type="PRINTS" id="PR00723">
    <property type="entry name" value="SUBTILISIN"/>
</dbReference>
<comment type="similarity">
    <text evidence="5">Belongs to the peptidase S8 family.</text>
</comment>
<evidence type="ECO:0000256" key="3">
    <source>
        <dbReference type="ARBA" id="ARBA00022801"/>
    </source>
</evidence>
<evidence type="ECO:0000313" key="9">
    <source>
        <dbReference type="EMBL" id="KAF1696515.1"/>
    </source>
</evidence>
<keyword evidence="10" id="KW-1185">Reference proteome</keyword>
<proteinExistence type="inferred from homology"/>
<organism evidence="9 10">
    <name type="scientific">Pseudoxanthomonas daejeonensis</name>
    <dbReference type="NCBI Taxonomy" id="266062"/>
    <lineage>
        <taxon>Bacteria</taxon>
        <taxon>Pseudomonadati</taxon>
        <taxon>Pseudomonadota</taxon>
        <taxon>Gammaproteobacteria</taxon>
        <taxon>Lysobacterales</taxon>
        <taxon>Lysobacteraceae</taxon>
        <taxon>Pseudoxanthomonas</taxon>
    </lineage>
</organism>
<evidence type="ECO:0000256" key="7">
    <source>
        <dbReference type="SAM" id="SignalP"/>
    </source>
</evidence>
<feature type="chain" id="PRO_5045551711" evidence="7">
    <location>
        <begin position="20"/>
        <end position="945"/>
    </location>
</feature>
<dbReference type="PROSITE" id="PS51892">
    <property type="entry name" value="SUBTILASE"/>
    <property type="match status" value="1"/>
</dbReference>
<dbReference type="InterPro" id="IPR000209">
    <property type="entry name" value="Peptidase_S8/S53_dom"/>
</dbReference>
<feature type="compositionally biased region" description="Pro residues" evidence="6">
    <location>
        <begin position="34"/>
        <end position="58"/>
    </location>
</feature>
<dbReference type="CDD" id="cd04848">
    <property type="entry name" value="Peptidases_S8_Autotransporter_serine_protease_like"/>
    <property type="match status" value="1"/>
</dbReference>
<keyword evidence="1 5" id="KW-0645">Protease</keyword>
<reference evidence="9 10" key="1">
    <citation type="submission" date="2017-10" db="EMBL/GenBank/DDBJ databases">
        <title>Whole genome sequencing of members of genus Pseudoxanthomonas.</title>
        <authorList>
            <person name="Kumar S."/>
            <person name="Bansal K."/>
            <person name="Kaur A."/>
            <person name="Patil P."/>
            <person name="Sharma S."/>
            <person name="Patil P.B."/>
        </authorList>
    </citation>
    <scope>NUCLEOTIDE SEQUENCE [LARGE SCALE GENOMIC DNA]</scope>
    <source>
        <strain evidence="9 10">DSM 17801</strain>
    </source>
</reference>
<dbReference type="InterPro" id="IPR034061">
    <property type="entry name" value="Peptidases_S8_Autotransporter"/>
</dbReference>
<accession>A0ABQ6ZA27</accession>
<keyword evidence="2 7" id="KW-0732">Signal</keyword>
<dbReference type="NCBIfam" id="TIGR02601">
    <property type="entry name" value="autotrns_rpt"/>
    <property type="match status" value="1"/>
</dbReference>
<dbReference type="Pfam" id="PF03797">
    <property type="entry name" value="Autotransporter"/>
    <property type="match status" value="1"/>
</dbReference>
<dbReference type="PROSITE" id="PS00138">
    <property type="entry name" value="SUBTILASE_SER"/>
    <property type="match status" value="1"/>
</dbReference>
<dbReference type="InterPro" id="IPR036709">
    <property type="entry name" value="Autotransporte_beta_dom_sf"/>
</dbReference>
<feature type="active site" description="Charge relay system" evidence="5">
    <location>
        <position position="320"/>
    </location>
</feature>
<dbReference type="PANTHER" id="PTHR42884:SF14">
    <property type="entry name" value="NEUROENDOCRINE CONVERTASE 1"/>
    <property type="match status" value="1"/>
</dbReference>
<sequence>MARSLLAVAIAATLASGLAACGGGGGGNLRPGSPSSPPVSPPPTSPPPTSPPPPPLVQPPIDAHLTLTHATAAERQGYTGADYRIGVIDTGVNRNHPSLAGRVAANLIYVNRNTNDMNVDDKVGHGTTVSLLAAGAAYGSWPGGIAPEASILSARIINDERPTDDGSGQGNEVTGALGLKPIHQDLVARGMRIMNNSWGGLYWKQATATAPIADEYRFFIKDNDGLVVFATGNESRPDPTNMSALPSQPGPNGTMPAADLEQGWLAVAALDTSDPSRLMYYSNACGLAKSYCLVAPGTSIFPSHTDTGATPNLKYGSGTSYAAPLVSGAAAVVWQKFPYFNNDLVRQTLLGTATDLGTAGPDAVFGYGLLNVAKALDGPGRFDWGDVTVTIPDSSTGTAWKNDISGAGGLIVRGPGALALEGKNTYTGNTRVESGFLGVLGSITSSVSIGATTNGSPASFQIFPAARVKGNVENRGTFASTNVGGPGTIEGNYVQFAGATFLTRLGAHPLQITGTAALQGGNVRVNGVVDGYVTQSRQTLLSATQGLSGAFDGIQVGGGLLLDSTFGYDATSAWLNITRVEVTAAALSLSSITPASLGAASRVESAFDAIDSGMEGVADGFIRTAGEVQQVSSEAAFGASLRSLSGEVHASAAAATYDTLDLGRRALSSRFDDLSSGTRRAGGWMEALGGTASLGSGVDAQVDGWLAGHDVGLDGAMVAGVAFGESTTDSRINGLIDRSRERQTQAQAYLGRQWNQAYLMGQFGAGQWQRQIDRELLLGASRYGVHSDYDGDFAVAGVEAGYRFDGAAGSLVPYLGTEHTQVRSDGFQEQGAAGFGLRTGASTSSRTQAIAGLRASRDWQRISLSGYAEWQQTLASDGLEVSASFVGVDSWSPLAASNPALSGGMVGLSAKAWLTTNSTVSFGYDQRFGPRGDASLVSLKYAFGF</sequence>
<dbReference type="InterPro" id="IPR023828">
    <property type="entry name" value="Peptidase_S8_Ser-AS"/>
</dbReference>
<dbReference type="InterPro" id="IPR036852">
    <property type="entry name" value="Peptidase_S8/S53_dom_sf"/>
</dbReference>
<dbReference type="InterPro" id="IPR023827">
    <property type="entry name" value="Peptidase_S8_Asp-AS"/>
</dbReference>
<gene>
    <name evidence="9" type="ORF">CSC65_04730</name>
</gene>
<dbReference type="Pfam" id="PF00082">
    <property type="entry name" value="Peptidase_S8"/>
    <property type="match status" value="1"/>
</dbReference>
<dbReference type="PROSITE" id="PS51208">
    <property type="entry name" value="AUTOTRANSPORTER"/>
    <property type="match status" value="1"/>
</dbReference>
<dbReference type="SMART" id="SM00869">
    <property type="entry name" value="Autotransporter"/>
    <property type="match status" value="1"/>
</dbReference>
<dbReference type="PROSITE" id="PS00136">
    <property type="entry name" value="SUBTILASE_ASP"/>
    <property type="match status" value="1"/>
</dbReference>
<dbReference type="InterPro" id="IPR013425">
    <property type="entry name" value="Autotrns_rpt"/>
</dbReference>
<keyword evidence="3 5" id="KW-0378">Hydrolase</keyword>
<dbReference type="PANTHER" id="PTHR42884">
    <property type="entry name" value="PROPROTEIN CONVERTASE SUBTILISIN/KEXIN-RELATED"/>
    <property type="match status" value="1"/>
</dbReference>
<dbReference type="PROSITE" id="PS51257">
    <property type="entry name" value="PROKAR_LIPOPROTEIN"/>
    <property type="match status" value="1"/>
</dbReference>
<evidence type="ECO:0000256" key="6">
    <source>
        <dbReference type="SAM" id="MobiDB-lite"/>
    </source>
</evidence>
<dbReference type="SUPFAM" id="SSF52743">
    <property type="entry name" value="Subtilisin-like"/>
    <property type="match status" value="1"/>
</dbReference>
<evidence type="ECO:0000259" key="8">
    <source>
        <dbReference type="PROSITE" id="PS51208"/>
    </source>
</evidence>
<evidence type="ECO:0000256" key="5">
    <source>
        <dbReference type="PROSITE-ProRule" id="PRU01240"/>
    </source>
</evidence>
<dbReference type="InterPro" id="IPR005546">
    <property type="entry name" value="Autotransporte_beta"/>
</dbReference>
<evidence type="ECO:0000313" key="10">
    <source>
        <dbReference type="Proteomes" id="UP000788419"/>
    </source>
</evidence>
<comment type="caution">
    <text evidence="9">The sequence shown here is derived from an EMBL/GenBank/DDBJ whole genome shotgun (WGS) entry which is preliminary data.</text>
</comment>
<feature type="region of interest" description="Disordered" evidence="6">
    <location>
        <begin position="26"/>
        <end position="58"/>
    </location>
</feature>